<gene>
    <name evidence="2" type="ORF">GLOIN_2v1518243</name>
</gene>
<keyword evidence="3" id="KW-1185">Reference proteome</keyword>
<feature type="transmembrane region" description="Helical" evidence="1">
    <location>
        <begin position="18"/>
        <end position="37"/>
    </location>
</feature>
<comment type="caution">
    <text evidence="2">The sequence shown here is derived from an EMBL/GenBank/DDBJ whole genome shotgun (WGS) entry which is preliminary data.</text>
</comment>
<reference evidence="2 3" key="1">
    <citation type="journal article" date="2013" name="Proc. Natl. Acad. Sci. U.S.A.">
        <title>Genome of an arbuscular mycorrhizal fungus provides insight into the oldest plant symbiosis.</title>
        <authorList>
            <person name="Tisserant E."/>
            <person name="Malbreil M."/>
            <person name="Kuo A."/>
            <person name="Kohler A."/>
            <person name="Symeonidi A."/>
            <person name="Balestrini R."/>
            <person name="Charron P."/>
            <person name="Duensing N."/>
            <person name="Frei Dit Frey N."/>
            <person name="Gianinazzi-Pearson V."/>
            <person name="Gilbert L.B."/>
            <person name="Handa Y."/>
            <person name="Herr J.R."/>
            <person name="Hijri M."/>
            <person name="Koul R."/>
            <person name="Kawaguchi M."/>
            <person name="Krajinski F."/>
            <person name="Lammers P.J."/>
            <person name="Masclaux F.G."/>
            <person name="Murat C."/>
            <person name="Morin E."/>
            <person name="Ndikumana S."/>
            <person name="Pagni M."/>
            <person name="Petitpierre D."/>
            <person name="Requena N."/>
            <person name="Rosikiewicz P."/>
            <person name="Riley R."/>
            <person name="Saito K."/>
            <person name="San Clemente H."/>
            <person name="Shapiro H."/>
            <person name="van Tuinen D."/>
            <person name="Becard G."/>
            <person name="Bonfante P."/>
            <person name="Paszkowski U."/>
            <person name="Shachar-Hill Y.Y."/>
            <person name="Tuskan G.A."/>
            <person name="Young P.W."/>
            <person name="Sanders I.R."/>
            <person name="Henrissat B."/>
            <person name="Rensing S.A."/>
            <person name="Grigoriev I.V."/>
            <person name="Corradi N."/>
            <person name="Roux C."/>
            <person name="Martin F."/>
        </authorList>
    </citation>
    <scope>NUCLEOTIDE SEQUENCE [LARGE SCALE GENOMIC DNA]</scope>
    <source>
        <strain evidence="2 3">DAOM 197198</strain>
    </source>
</reference>
<evidence type="ECO:0000256" key="1">
    <source>
        <dbReference type="SAM" id="Phobius"/>
    </source>
</evidence>
<sequence>MISITFMALSQPVYITKVLLRLCPFLTYKLYFINYFFSLYTARKLYFFFAVLA</sequence>
<evidence type="ECO:0000313" key="3">
    <source>
        <dbReference type="Proteomes" id="UP000018888"/>
    </source>
</evidence>
<reference evidence="2 3" key="2">
    <citation type="journal article" date="2018" name="New Phytol.">
        <title>High intraspecific genome diversity in the model arbuscular mycorrhizal symbiont Rhizophagus irregularis.</title>
        <authorList>
            <person name="Chen E.C.H."/>
            <person name="Morin E."/>
            <person name="Beaudet D."/>
            <person name="Noel J."/>
            <person name="Yildirir G."/>
            <person name="Ndikumana S."/>
            <person name="Charron P."/>
            <person name="St-Onge C."/>
            <person name="Giorgi J."/>
            <person name="Kruger M."/>
            <person name="Marton T."/>
            <person name="Ropars J."/>
            <person name="Grigoriev I.V."/>
            <person name="Hainaut M."/>
            <person name="Henrissat B."/>
            <person name="Roux C."/>
            <person name="Martin F."/>
            <person name="Corradi N."/>
        </authorList>
    </citation>
    <scope>NUCLEOTIDE SEQUENCE [LARGE SCALE GENOMIC DNA]</scope>
    <source>
        <strain evidence="2 3">DAOM 197198</strain>
    </source>
</reference>
<evidence type="ECO:0000313" key="2">
    <source>
        <dbReference type="EMBL" id="POG80417.1"/>
    </source>
</evidence>
<name>A0A2P4QRZ2_RHIID</name>
<dbReference type="Proteomes" id="UP000018888">
    <property type="component" value="Unassembled WGS sequence"/>
</dbReference>
<protein>
    <submittedName>
        <fullName evidence="2">Uncharacterized protein</fullName>
    </submittedName>
</protein>
<organism evidence="2 3">
    <name type="scientific">Rhizophagus irregularis (strain DAOM 181602 / DAOM 197198 / MUCL 43194)</name>
    <name type="common">Arbuscular mycorrhizal fungus</name>
    <name type="synonym">Glomus intraradices</name>
    <dbReference type="NCBI Taxonomy" id="747089"/>
    <lineage>
        <taxon>Eukaryota</taxon>
        <taxon>Fungi</taxon>
        <taxon>Fungi incertae sedis</taxon>
        <taxon>Mucoromycota</taxon>
        <taxon>Glomeromycotina</taxon>
        <taxon>Glomeromycetes</taxon>
        <taxon>Glomerales</taxon>
        <taxon>Glomeraceae</taxon>
        <taxon>Rhizophagus</taxon>
    </lineage>
</organism>
<keyword evidence="1" id="KW-1133">Transmembrane helix</keyword>
<keyword evidence="1" id="KW-0812">Transmembrane</keyword>
<proteinExistence type="predicted"/>
<accession>A0A2P4QRZ2</accession>
<dbReference type="AlphaFoldDB" id="A0A2P4QRZ2"/>
<dbReference type="EMBL" id="AUPC02000018">
    <property type="protein sequence ID" value="POG80417.1"/>
    <property type="molecule type" value="Genomic_DNA"/>
</dbReference>
<keyword evidence="1" id="KW-0472">Membrane</keyword>